<evidence type="ECO:0000256" key="1">
    <source>
        <dbReference type="ARBA" id="ARBA00004613"/>
    </source>
</evidence>
<name>A0A0N5BVN1_STREA</name>
<dbReference type="AlphaFoldDB" id="A0A0N5BVN1"/>
<dbReference type="Gene3D" id="2.60.40.3330">
    <property type="match status" value="1"/>
</dbReference>
<dbReference type="Pfam" id="PF01060">
    <property type="entry name" value="TTR-52"/>
    <property type="match status" value="1"/>
</dbReference>
<reference evidence="6" key="1">
    <citation type="submission" date="2017-02" db="UniProtKB">
        <authorList>
            <consortium name="WormBaseParasite"/>
        </authorList>
    </citation>
    <scope>IDENTIFICATION</scope>
</reference>
<dbReference type="Proteomes" id="UP000046392">
    <property type="component" value="Unplaced"/>
</dbReference>
<proteinExistence type="inferred from homology"/>
<dbReference type="InterPro" id="IPR001534">
    <property type="entry name" value="Transthyretin-like"/>
</dbReference>
<protein>
    <submittedName>
        <fullName evidence="6">Transthyretin-like family protein</fullName>
    </submittedName>
</protein>
<evidence type="ECO:0000256" key="2">
    <source>
        <dbReference type="ARBA" id="ARBA00010112"/>
    </source>
</evidence>
<dbReference type="GO" id="GO:0005576">
    <property type="term" value="C:extracellular region"/>
    <property type="evidence" value="ECO:0007669"/>
    <property type="project" value="UniProtKB-SubCell"/>
</dbReference>
<dbReference type="STRING" id="174720.A0A0N5BVN1"/>
<keyword evidence="3" id="KW-0964">Secreted</keyword>
<dbReference type="InterPro" id="IPR038479">
    <property type="entry name" value="Transthyretin-like_sf"/>
</dbReference>
<keyword evidence="4" id="KW-0732">Signal</keyword>
<comment type="similarity">
    <text evidence="2">Belongs to the nematode transthyretin-like family.</text>
</comment>
<dbReference type="PANTHER" id="PTHR21700:SF24">
    <property type="entry name" value="TRANSTHYRETIN-LIKE FAMILY PROTEIN"/>
    <property type="match status" value="1"/>
</dbReference>
<sequence length="116" mass="13818">MLQNVEIRGKILCNGKAVSQLKIELYEEDIFSNTFMDKTYTNESGYFTLTGKDNEYSRIDPYIIFTYTCPIYNKPSTHDTKIFYVSEDIFQIYRLYSSYYYNYGNIELSRILKIIN</sequence>
<dbReference type="GO" id="GO:0009986">
    <property type="term" value="C:cell surface"/>
    <property type="evidence" value="ECO:0007669"/>
    <property type="project" value="InterPro"/>
</dbReference>
<dbReference type="WBParaSite" id="SPAL_0000988700.1">
    <property type="protein sequence ID" value="SPAL_0000988700.1"/>
    <property type="gene ID" value="SPAL_0000988700"/>
</dbReference>
<evidence type="ECO:0000256" key="3">
    <source>
        <dbReference type="ARBA" id="ARBA00022525"/>
    </source>
</evidence>
<comment type="subcellular location">
    <subcellularLocation>
        <location evidence="1">Secreted</location>
    </subcellularLocation>
</comment>
<evidence type="ECO:0000313" key="6">
    <source>
        <dbReference type="WBParaSite" id="SPAL_0000988700.1"/>
    </source>
</evidence>
<dbReference type="PANTHER" id="PTHR21700">
    <property type="entry name" value="TRANSTHYRETIN-LIKE FAMILY PROTEIN-RELATED"/>
    <property type="match status" value="1"/>
</dbReference>
<evidence type="ECO:0000256" key="4">
    <source>
        <dbReference type="ARBA" id="ARBA00022729"/>
    </source>
</evidence>
<accession>A0A0N5BVN1</accession>
<keyword evidence="5" id="KW-1185">Reference proteome</keyword>
<organism evidence="5 6">
    <name type="scientific">Strongyloides papillosus</name>
    <name type="common">Intestinal threadworm</name>
    <dbReference type="NCBI Taxonomy" id="174720"/>
    <lineage>
        <taxon>Eukaryota</taxon>
        <taxon>Metazoa</taxon>
        <taxon>Ecdysozoa</taxon>
        <taxon>Nematoda</taxon>
        <taxon>Chromadorea</taxon>
        <taxon>Rhabditida</taxon>
        <taxon>Tylenchina</taxon>
        <taxon>Panagrolaimomorpha</taxon>
        <taxon>Strongyloidoidea</taxon>
        <taxon>Strongyloididae</taxon>
        <taxon>Strongyloides</taxon>
    </lineage>
</organism>
<evidence type="ECO:0000313" key="5">
    <source>
        <dbReference type="Proteomes" id="UP000046392"/>
    </source>
</evidence>